<dbReference type="SMART" id="SM00054">
    <property type="entry name" value="EFh"/>
    <property type="match status" value="1"/>
</dbReference>
<keyword evidence="8" id="KW-1003">Cell membrane</keyword>
<evidence type="ECO:0000256" key="15">
    <source>
        <dbReference type="ARBA" id="ARBA00023136"/>
    </source>
</evidence>
<keyword evidence="14" id="KW-0175">Coiled coil</keyword>
<evidence type="ECO:0000256" key="7">
    <source>
        <dbReference type="ARBA" id="ARBA00017312"/>
    </source>
</evidence>
<keyword evidence="16" id="KW-0009">Actin-binding</keyword>
<name>A0A1H6PVI3_YARLL</name>
<dbReference type="Proteomes" id="UP000182444">
    <property type="component" value="Chromosome 1F"/>
</dbReference>
<evidence type="ECO:0000256" key="12">
    <source>
        <dbReference type="ARBA" id="ARBA00022753"/>
    </source>
</evidence>
<feature type="domain" description="EF-hand" evidence="22">
    <location>
        <begin position="43"/>
        <end position="78"/>
    </location>
</feature>
<dbReference type="SMR" id="A0A1H6PVI3"/>
<evidence type="ECO:0000256" key="10">
    <source>
        <dbReference type="ARBA" id="ARBA00022583"/>
    </source>
</evidence>
<evidence type="ECO:0000256" key="5">
    <source>
        <dbReference type="ARBA" id="ARBA00011159"/>
    </source>
</evidence>
<dbReference type="InterPro" id="IPR011992">
    <property type="entry name" value="EF-hand-dom_pair"/>
</dbReference>
<reference evidence="24 26" key="2">
    <citation type="submission" date="2018-07" db="EMBL/GenBank/DDBJ databases">
        <title>Draft Genome Assemblies for Five Robust Yarrowia lipolytica Strains Exhibiting High Lipid Production and Pentose Sugar Utilization and Sugar Alcohol Secretion from Undetoxified Lignocellulosic Biomass Hydrolysates.</title>
        <authorList>
            <consortium name="DOE Joint Genome Institute"/>
            <person name="Walker C."/>
            <person name="Ryu S."/>
            <person name="Na H."/>
            <person name="Zane M."/>
            <person name="LaButti K."/>
            <person name="Lipzen A."/>
            <person name="Haridas S."/>
            <person name="Barry K."/>
            <person name="Grigoriev I.V."/>
            <person name="Quarterman J."/>
            <person name="Slininger P."/>
            <person name="Dien B."/>
            <person name="Trinh C.T."/>
        </authorList>
    </citation>
    <scope>NUCLEOTIDE SEQUENCE [LARGE SCALE GENOMIC DNA]</scope>
    <source>
        <strain evidence="24 26">YB392</strain>
    </source>
</reference>
<dbReference type="EMBL" id="CP017558">
    <property type="protein sequence ID" value="AOW06527.1"/>
    <property type="molecule type" value="Genomic_DNA"/>
</dbReference>
<dbReference type="GO" id="GO:0016197">
    <property type="term" value="P:endosomal transport"/>
    <property type="evidence" value="ECO:0007669"/>
    <property type="project" value="TreeGrafter"/>
</dbReference>
<dbReference type="Proteomes" id="UP000256601">
    <property type="component" value="Unassembled WGS sequence"/>
</dbReference>
<dbReference type="InterPro" id="IPR018247">
    <property type="entry name" value="EF_Hand_1_Ca_BS"/>
</dbReference>
<evidence type="ECO:0000259" key="21">
    <source>
        <dbReference type="PROSITE" id="PS50031"/>
    </source>
</evidence>
<evidence type="ECO:0000256" key="19">
    <source>
        <dbReference type="ARBA" id="ARBA00029684"/>
    </source>
</evidence>
<dbReference type="GO" id="GO:0030479">
    <property type="term" value="C:actin cortical patch"/>
    <property type="evidence" value="ECO:0007669"/>
    <property type="project" value="UniProtKB-SubCell"/>
</dbReference>
<feature type="domain" description="EH" evidence="21">
    <location>
        <begin position="141"/>
        <end position="230"/>
    </location>
</feature>
<evidence type="ECO:0000313" key="23">
    <source>
        <dbReference type="EMBL" id="AOW06527.1"/>
    </source>
</evidence>
<evidence type="ECO:0000313" key="25">
    <source>
        <dbReference type="Proteomes" id="UP000182444"/>
    </source>
</evidence>
<evidence type="ECO:0000256" key="2">
    <source>
        <dbReference type="ARBA" id="ARBA00004134"/>
    </source>
</evidence>
<evidence type="ECO:0000256" key="3">
    <source>
        <dbReference type="ARBA" id="ARBA00004413"/>
    </source>
</evidence>
<dbReference type="Pfam" id="PF12761">
    <property type="entry name" value="End3"/>
    <property type="match status" value="1"/>
</dbReference>
<gene>
    <name evidence="24" type="ORF">B0I71DRAFT_126143</name>
    <name evidence="23" type="ORF">YALI1_F03389g</name>
</gene>
<dbReference type="Pfam" id="PF12763">
    <property type="entry name" value="EH"/>
    <property type="match status" value="1"/>
</dbReference>
<evidence type="ECO:0000256" key="8">
    <source>
        <dbReference type="ARBA" id="ARBA00022475"/>
    </source>
</evidence>
<evidence type="ECO:0000259" key="22">
    <source>
        <dbReference type="PROSITE" id="PS50222"/>
    </source>
</evidence>
<dbReference type="EMBL" id="KZ857324">
    <property type="protein sequence ID" value="RDW29181.1"/>
    <property type="molecule type" value="Genomic_DNA"/>
</dbReference>
<dbReference type="Gene3D" id="1.10.238.10">
    <property type="entry name" value="EF-hand"/>
    <property type="match status" value="2"/>
</dbReference>
<dbReference type="GeneID" id="2908136"/>
<evidence type="ECO:0000313" key="24">
    <source>
        <dbReference type="EMBL" id="RDW29181.1"/>
    </source>
</evidence>
<dbReference type="AlphaFoldDB" id="A0A1H6PVI3"/>
<dbReference type="KEGG" id="yli:2908136"/>
<evidence type="ECO:0000256" key="18">
    <source>
        <dbReference type="ARBA" id="ARBA00025194"/>
    </source>
</evidence>
<evidence type="ECO:0000256" key="6">
    <source>
        <dbReference type="ARBA" id="ARBA00013889"/>
    </source>
</evidence>
<dbReference type="eggNOG" id="KOG0998">
    <property type="taxonomic scope" value="Eukaryota"/>
</dbReference>
<feature type="domain" description="EH" evidence="21">
    <location>
        <begin position="11"/>
        <end position="101"/>
    </location>
</feature>
<dbReference type="GO" id="GO:0005886">
    <property type="term" value="C:plasma membrane"/>
    <property type="evidence" value="ECO:0007669"/>
    <property type="project" value="UniProtKB-SubCell"/>
</dbReference>
<dbReference type="GO" id="GO:0006897">
    <property type="term" value="P:endocytosis"/>
    <property type="evidence" value="ECO:0007669"/>
    <property type="project" value="UniProtKB-KW"/>
</dbReference>
<keyword evidence="15" id="KW-0472">Membrane</keyword>
<evidence type="ECO:0000256" key="14">
    <source>
        <dbReference type="ARBA" id="ARBA00023054"/>
    </source>
</evidence>
<evidence type="ECO:0000256" key="4">
    <source>
        <dbReference type="ARBA" id="ARBA00009909"/>
    </source>
</evidence>
<protein>
    <recommendedName>
        <fullName evidence="7">Actin cytoskeleton-regulatory complex protein END3</fullName>
    </recommendedName>
    <alternativeName>
        <fullName evidence="6">Actin cytoskeleton-regulatory complex protein end3</fullName>
    </alternativeName>
    <alternativeName>
        <fullName evidence="19">Endocytosis protein 3</fullName>
    </alternativeName>
</protein>
<dbReference type="VEuPathDB" id="FungiDB:YALI1_F03389g"/>
<dbReference type="GO" id="GO:0010008">
    <property type="term" value="C:endosome membrane"/>
    <property type="evidence" value="ECO:0007669"/>
    <property type="project" value="UniProtKB-SubCell"/>
</dbReference>
<organism evidence="23 25">
    <name type="scientific">Yarrowia lipolytica</name>
    <name type="common">Candida lipolytica</name>
    <dbReference type="NCBI Taxonomy" id="4952"/>
    <lineage>
        <taxon>Eukaryota</taxon>
        <taxon>Fungi</taxon>
        <taxon>Dikarya</taxon>
        <taxon>Ascomycota</taxon>
        <taxon>Saccharomycotina</taxon>
        <taxon>Dipodascomycetes</taxon>
        <taxon>Dipodascales</taxon>
        <taxon>Dipodascales incertae sedis</taxon>
        <taxon>Yarrowia</taxon>
    </lineage>
</organism>
<keyword evidence="13" id="KW-0106">Calcium</keyword>
<dbReference type="OrthoDB" id="1716625at2759"/>
<dbReference type="GO" id="GO:0005509">
    <property type="term" value="F:calcium ion binding"/>
    <property type="evidence" value="ECO:0007669"/>
    <property type="project" value="InterPro"/>
</dbReference>
<feature type="region of interest" description="Disordered" evidence="20">
    <location>
        <begin position="344"/>
        <end position="364"/>
    </location>
</feature>
<dbReference type="PANTHER" id="PTHR11216:SF74">
    <property type="entry name" value="ACTIN CYTOSKELETON-REGULATORY COMPLEX PROTEIN END3"/>
    <property type="match status" value="1"/>
</dbReference>
<evidence type="ECO:0000313" key="26">
    <source>
        <dbReference type="Proteomes" id="UP000256601"/>
    </source>
</evidence>
<proteinExistence type="inferred from homology"/>
<dbReference type="InterPro" id="IPR000261">
    <property type="entry name" value="EH_dom"/>
</dbReference>
<comment type="subcellular location">
    <subcellularLocation>
        <location evidence="3">Cell membrane</location>
        <topology evidence="3">Peripheral membrane protein</topology>
        <orientation evidence="3">Cytoplasmic side</orientation>
    </subcellularLocation>
    <subcellularLocation>
        <location evidence="2">Cytoplasm</location>
        <location evidence="2">Cytoskeleton</location>
        <location evidence="2">Actin patch</location>
    </subcellularLocation>
    <subcellularLocation>
        <location evidence="1">Endosome membrane</location>
        <topology evidence="1">Peripheral membrane protein</topology>
        <orientation evidence="1">Cytoplasmic side</orientation>
    </subcellularLocation>
</comment>
<comment type="subunit">
    <text evidence="5">Component of the PAN1 actin cytoskeleton-regulatory complex.</text>
</comment>
<comment type="function">
    <text evidence="18">Component of the PAN1 actin cytoskeleton-regulatory complex required for the internalization of endosomes during actin-coupled endocytosis. The complex links the site of endocytosis to the cell membrane-associated actin cytoskeleton. Mediates uptake of external molecules and vacuolar degradation of plasma membrane proteins. Plays a role in the proper organization of the cell membrane-associated actin cytoskeleton and promotes its destabilization.</text>
</comment>
<dbReference type="SUPFAM" id="SSF47473">
    <property type="entry name" value="EF-hand"/>
    <property type="match status" value="2"/>
</dbReference>
<comment type="similarity">
    <text evidence="4">Belongs to the END3 family.</text>
</comment>
<dbReference type="GO" id="GO:0003779">
    <property type="term" value="F:actin binding"/>
    <property type="evidence" value="ECO:0007669"/>
    <property type="project" value="UniProtKB-KW"/>
</dbReference>
<accession>A0A1H6PVI3</accession>
<keyword evidence="9" id="KW-0963">Cytoplasm</keyword>
<keyword evidence="10" id="KW-0254">Endocytosis</keyword>
<dbReference type="GO" id="GO:0007015">
    <property type="term" value="P:actin filament organization"/>
    <property type="evidence" value="ECO:0007669"/>
    <property type="project" value="InterPro"/>
</dbReference>
<dbReference type="VEuPathDB" id="FungiDB:YALI0_F02145g"/>
<evidence type="ECO:0000256" key="1">
    <source>
        <dbReference type="ARBA" id="ARBA00004125"/>
    </source>
</evidence>
<keyword evidence="12" id="KW-0967">Endosome</keyword>
<sequence length="400" mass="45146">MSAQGKLEEWEINKYWDIFSGLKPVNNVLTGDQVSPVLKNSNLSEDKLAKIWDLADVDSDGCLDFEEFCITMRLIFDLLNNNINDVPSTLPQWLVPQSKAHLIEANKAISQPHSKLDDSDDEDLENLGLSTDFDWYISPADRDSYSAIFTANCDRHGRVSYDALTELYQTLSRVPEGDIAMAWNLVNPKSDERIEKEQCLVFLHMLNYREKGVRIPRGVPASLRATFEKATPEFSINSSQAELKPQKSNAPASKKEAFANGYLQKLGIGGNSYSTSGTDFSATKDTDWEEVRLKRELTDLENLVEKAERAAADSKQHGNSYSTSHTALIKRELEQLLDYKEEQLRKAKSGAPASVGETNLKESEEEVNLLEMQVNELEVHQQRKQQELDQLEAELASLRK</sequence>
<evidence type="ECO:0000256" key="13">
    <source>
        <dbReference type="ARBA" id="ARBA00022837"/>
    </source>
</evidence>
<keyword evidence="17" id="KW-0206">Cytoskeleton</keyword>
<evidence type="ECO:0000256" key="20">
    <source>
        <dbReference type="SAM" id="MobiDB-lite"/>
    </source>
</evidence>
<reference evidence="23 25" key="1">
    <citation type="journal article" date="2016" name="PLoS ONE">
        <title>Sequence Assembly of Yarrowia lipolytica Strain W29/CLIB89 Shows Transposable Element Diversity.</title>
        <authorList>
            <person name="Magnan C."/>
            <person name="Yu J."/>
            <person name="Chang I."/>
            <person name="Jahn E."/>
            <person name="Kanomata Y."/>
            <person name="Wu J."/>
            <person name="Zeller M."/>
            <person name="Oakes M."/>
            <person name="Baldi P."/>
            <person name="Sandmeyer S."/>
        </authorList>
    </citation>
    <scope>NUCLEOTIDE SEQUENCE [LARGE SCALE GENOMIC DNA]</scope>
    <source>
        <strain evidence="23">CLIB89</strain>
        <strain evidence="25">CLIB89(W29)</strain>
    </source>
</reference>
<dbReference type="PROSITE" id="PS50031">
    <property type="entry name" value="EH"/>
    <property type="match status" value="2"/>
</dbReference>
<dbReference type="PANTHER" id="PTHR11216">
    <property type="entry name" value="EH DOMAIN"/>
    <property type="match status" value="1"/>
</dbReference>
<dbReference type="CDD" id="cd00052">
    <property type="entry name" value="EH"/>
    <property type="match status" value="1"/>
</dbReference>
<evidence type="ECO:0000256" key="9">
    <source>
        <dbReference type="ARBA" id="ARBA00022490"/>
    </source>
</evidence>
<dbReference type="InterPro" id="IPR002048">
    <property type="entry name" value="EF_hand_dom"/>
</dbReference>
<dbReference type="RefSeq" id="XP_504892.1">
    <property type="nucleotide sequence ID" value="XM_504892.1"/>
</dbReference>
<evidence type="ECO:0000256" key="11">
    <source>
        <dbReference type="ARBA" id="ARBA00022737"/>
    </source>
</evidence>
<dbReference type="SMART" id="SM00027">
    <property type="entry name" value="EH"/>
    <property type="match status" value="2"/>
</dbReference>
<dbReference type="InterPro" id="IPR025604">
    <property type="entry name" value="End3"/>
</dbReference>
<evidence type="ECO:0000256" key="16">
    <source>
        <dbReference type="ARBA" id="ARBA00023203"/>
    </source>
</evidence>
<evidence type="ECO:0000256" key="17">
    <source>
        <dbReference type="ARBA" id="ARBA00023212"/>
    </source>
</evidence>
<dbReference type="PROSITE" id="PS00018">
    <property type="entry name" value="EF_HAND_1"/>
    <property type="match status" value="1"/>
</dbReference>
<keyword evidence="11" id="KW-0677">Repeat</keyword>
<dbReference type="OMA" id="DWLIPES"/>
<dbReference type="PROSITE" id="PS50222">
    <property type="entry name" value="EF_HAND_2"/>
    <property type="match status" value="1"/>
</dbReference>